<proteinExistence type="predicted"/>
<keyword evidence="1" id="KW-0732">Signal</keyword>
<keyword evidence="3" id="KW-1185">Reference proteome</keyword>
<protein>
    <recommendedName>
        <fullName evidence="4">Sulfotransferase</fullName>
    </recommendedName>
</protein>
<dbReference type="Proteomes" id="UP001230188">
    <property type="component" value="Unassembled WGS sequence"/>
</dbReference>
<dbReference type="AlphaFoldDB" id="A0AAD7UEQ2"/>
<gene>
    <name evidence="2" type="ORF">CTAYLR_000290</name>
</gene>
<evidence type="ECO:0000256" key="1">
    <source>
        <dbReference type="SAM" id="SignalP"/>
    </source>
</evidence>
<dbReference type="EMBL" id="JAQMWT010000344">
    <property type="protein sequence ID" value="KAJ8603846.1"/>
    <property type="molecule type" value="Genomic_DNA"/>
</dbReference>
<evidence type="ECO:0008006" key="4">
    <source>
        <dbReference type="Google" id="ProtNLM"/>
    </source>
</evidence>
<comment type="caution">
    <text evidence="2">The sequence shown here is derived from an EMBL/GenBank/DDBJ whole genome shotgun (WGS) entry which is preliminary data.</text>
</comment>
<feature type="chain" id="PRO_5041970584" description="Sulfotransferase" evidence="1">
    <location>
        <begin position="27"/>
        <end position="360"/>
    </location>
</feature>
<accession>A0AAD7UEQ2</accession>
<feature type="signal peptide" evidence="1">
    <location>
        <begin position="1"/>
        <end position="26"/>
    </location>
</feature>
<dbReference type="InterPro" id="IPR027417">
    <property type="entry name" value="P-loop_NTPase"/>
</dbReference>
<sequence length="360" mass="40466">MPQRSGRNRYGGWCLVAVVLCVLVSARWSIGLQAVVSAAWAWPGVRDVPRQCGSDGRMTWLWMNPSSFNDTFFRRGPAPRPLFLVGCGHSGTTPLVSLLALHPEIWVYAPNAALEYSVKPNSFRAVGFAPSRRDDAHFRKLARREGGLNASRWLVKSPSNACRLGYIFRTLGGDARIVALVRDGRDVMLSLVERYPLADPAGPLCLGRWVNDNTALLLYERDPRLLVLRYEDLFLHPNRGYPTLKRLLAHAAVAREPLDLMMATRRHGGPALTTSYRRDNPSQPLASDNHTLLRAIQISRPFVRSAPRWPTQMTPHLERVFRSNRNALELLAYFGYVNSSSDAWATAAIPEDTRTSLQRR</sequence>
<reference evidence="2" key="1">
    <citation type="submission" date="2023-01" db="EMBL/GenBank/DDBJ databases">
        <title>Metagenome sequencing of chrysophaentin producing Chrysophaeum taylorii.</title>
        <authorList>
            <person name="Davison J."/>
            <person name="Bewley C."/>
        </authorList>
    </citation>
    <scope>NUCLEOTIDE SEQUENCE</scope>
    <source>
        <strain evidence="2">NIES-1699</strain>
    </source>
</reference>
<name>A0AAD7UEQ2_9STRA</name>
<evidence type="ECO:0000313" key="2">
    <source>
        <dbReference type="EMBL" id="KAJ8603846.1"/>
    </source>
</evidence>
<dbReference type="Pfam" id="PF13469">
    <property type="entry name" value="Sulfotransfer_3"/>
    <property type="match status" value="1"/>
</dbReference>
<dbReference type="SUPFAM" id="SSF52540">
    <property type="entry name" value="P-loop containing nucleoside triphosphate hydrolases"/>
    <property type="match status" value="1"/>
</dbReference>
<evidence type="ECO:0000313" key="3">
    <source>
        <dbReference type="Proteomes" id="UP001230188"/>
    </source>
</evidence>
<dbReference type="Gene3D" id="3.40.50.300">
    <property type="entry name" value="P-loop containing nucleotide triphosphate hydrolases"/>
    <property type="match status" value="1"/>
</dbReference>
<organism evidence="2 3">
    <name type="scientific">Chrysophaeum taylorii</name>
    <dbReference type="NCBI Taxonomy" id="2483200"/>
    <lineage>
        <taxon>Eukaryota</taxon>
        <taxon>Sar</taxon>
        <taxon>Stramenopiles</taxon>
        <taxon>Ochrophyta</taxon>
        <taxon>Pelagophyceae</taxon>
        <taxon>Pelagomonadales</taxon>
        <taxon>Pelagomonadaceae</taxon>
        <taxon>Chrysophaeum</taxon>
    </lineage>
</organism>